<dbReference type="Gramene" id="TVU49785">
    <property type="protein sequence ID" value="TVU49785"/>
    <property type="gene ID" value="EJB05_01121"/>
</dbReference>
<keyword evidence="2" id="KW-1185">Reference proteome</keyword>
<proteinExistence type="predicted"/>
<dbReference type="Gene3D" id="3.30.200.20">
    <property type="entry name" value="Phosphorylase Kinase, domain 1"/>
    <property type="match status" value="1"/>
</dbReference>
<organism evidence="1 2">
    <name type="scientific">Eragrostis curvula</name>
    <name type="common">weeping love grass</name>
    <dbReference type="NCBI Taxonomy" id="38414"/>
    <lineage>
        <taxon>Eukaryota</taxon>
        <taxon>Viridiplantae</taxon>
        <taxon>Streptophyta</taxon>
        <taxon>Embryophyta</taxon>
        <taxon>Tracheophyta</taxon>
        <taxon>Spermatophyta</taxon>
        <taxon>Magnoliopsida</taxon>
        <taxon>Liliopsida</taxon>
        <taxon>Poales</taxon>
        <taxon>Poaceae</taxon>
        <taxon>PACMAD clade</taxon>
        <taxon>Chloridoideae</taxon>
        <taxon>Eragrostideae</taxon>
        <taxon>Eragrostidinae</taxon>
        <taxon>Eragrostis</taxon>
    </lineage>
</organism>
<reference evidence="1 2" key="1">
    <citation type="journal article" date="2019" name="Sci. Rep.">
        <title>A high-quality genome of Eragrostis curvula grass provides insights into Poaceae evolution and supports new strategies to enhance forage quality.</title>
        <authorList>
            <person name="Carballo J."/>
            <person name="Santos B.A.C.M."/>
            <person name="Zappacosta D."/>
            <person name="Garbus I."/>
            <person name="Selva J.P."/>
            <person name="Gallo C.A."/>
            <person name="Diaz A."/>
            <person name="Albertini E."/>
            <person name="Caccamo M."/>
            <person name="Echenique V."/>
        </authorList>
    </citation>
    <scope>NUCLEOTIDE SEQUENCE [LARGE SCALE GENOMIC DNA]</scope>
    <source>
        <strain evidence="2">cv. Victoria</strain>
        <tissue evidence="1">Leaf</tissue>
    </source>
</reference>
<dbReference type="EMBL" id="RWGY01000002">
    <property type="protein sequence ID" value="TVU49785.1"/>
    <property type="molecule type" value="Genomic_DNA"/>
</dbReference>
<accession>A0A5J9WPG4</accession>
<sequence>MPAAGWTEVRFVDDGCSGIGYNEQKEHVIDMENVDSFLEEQRPTQPGQRTEKAVLNASVRTVRGRVPSFGNTTSVKSFSIASLQQYTNNFNKDNFIKNSRFGKLYLAEFPDG</sequence>
<gene>
    <name evidence="1" type="ORF">EJB05_01121</name>
</gene>
<dbReference type="AlphaFoldDB" id="A0A5J9WPG4"/>
<comment type="caution">
    <text evidence="1">The sequence shown here is derived from an EMBL/GenBank/DDBJ whole genome shotgun (WGS) entry which is preliminary data.</text>
</comment>
<name>A0A5J9WPG4_9POAL</name>
<feature type="non-terminal residue" evidence="1">
    <location>
        <position position="112"/>
    </location>
</feature>
<protein>
    <submittedName>
        <fullName evidence="1">Uncharacterized protein</fullName>
    </submittedName>
</protein>
<evidence type="ECO:0000313" key="2">
    <source>
        <dbReference type="Proteomes" id="UP000324897"/>
    </source>
</evidence>
<evidence type="ECO:0000313" key="1">
    <source>
        <dbReference type="EMBL" id="TVU49785.1"/>
    </source>
</evidence>
<dbReference type="OrthoDB" id="1935743at2759"/>
<dbReference type="Proteomes" id="UP000324897">
    <property type="component" value="Chromosome 6"/>
</dbReference>